<name>A0A1H9NSH5_9BACT</name>
<accession>A0A1H9NSH5</accession>
<keyword evidence="2" id="KW-1185">Reference proteome</keyword>
<dbReference type="Pfam" id="PF00702">
    <property type="entry name" value="Hydrolase"/>
    <property type="match status" value="1"/>
</dbReference>
<dbReference type="InterPro" id="IPR023214">
    <property type="entry name" value="HAD_sf"/>
</dbReference>
<dbReference type="PANTHER" id="PTHR43611">
    <property type="entry name" value="ALPHA-D-GLUCOSE 1-PHOSPHATE PHOSPHATASE"/>
    <property type="match status" value="1"/>
</dbReference>
<dbReference type="InParanoid" id="A0A1H9NSH5"/>
<dbReference type="RefSeq" id="WP_090173223.1">
    <property type="nucleotide sequence ID" value="NZ_FOFB01000039.1"/>
</dbReference>
<protein>
    <submittedName>
        <fullName evidence="1">Haloacid dehalogenase superfamily, subfamily IA, variant 3 with third motif having DD or ED</fullName>
    </submittedName>
</protein>
<dbReference type="Gene3D" id="3.40.50.1000">
    <property type="entry name" value="HAD superfamily/HAD-like"/>
    <property type="match status" value="1"/>
</dbReference>
<sequence length="187" mass="21456">MRKLPPILLDLGGVTFQSTGVSNEVINWTEVSKLNYKYAREMSVGDVGLTAFLADYNAATNQQLADEEFLDAIWDTLKMNTELVDYLRTRYEIIIVSDNYRENIEYVAKRFEFDAWASQQFYSYDYGLLKEDPPFFERLINELPYPPEELYLIDDSPNKLASAAKVGIGGILFTTNEEVFRTLEGEG</sequence>
<gene>
    <name evidence="1" type="ORF">SAMN05444359_13921</name>
</gene>
<organism evidence="1 2">
    <name type="scientific">Neolewinella agarilytica</name>
    <dbReference type="NCBI Taxonomy" id="478744"/>
    <lineage>
        <taxon>Bacteria</taxon>
        <taxon>Pseudomonadati</taxon>
        <taxon>Bacteroidota</taxon>
        <taxon>Saprospiria</taxon>
        <taxon>Saprospirales</taxon>
        <taxon>Lewinellaceae</taxon>
        <taxon>Neolewinella</taxon>
    </lineage>
</organism>
<dbReference type="SUPFAM" id="SSF56784">
    <property type="entry name" value="HAD-like"/>
    <property type="match status" value="1"/>
</dbReference>
<dbReference type="InterPro" id="IPR036412">
    <property type="entry name" value="HAD-like_sf"/>
</dbReference>
<dbReference type="STRING" id="478744.SAMN05444359_13921"/>
<dbReference type="InterPro" id="IPR006439">
    <property type="entry name" value="HAD-SF_hydro_IA"/>
</dbReference>
<dbReference type="Proteomes" id="UP000199021">
    <property type="component" value="Unassembled WGS sequence"/>
</dbReference>
<dbReference type="NCBIfam" id="TIGR01509">
    <property type="entry name" value="HAD-SF-IA-v3"/>
    <property type="match status" value="1"/>
</dbReference>
<dbReference type="AlphaFoldDB" id="A0A1H9NSH5"/>
<evidence type="ECO:0000313" key="1">
    <source>
        <dbReference type="EMBL" id="SER38851.1"/>
    </source>
</evidence>
<dbReference type="PANTHER" id="PTHR43611:SF3">
    <property type="entry name" value="FLAVIN MONONUCLEOTIDE HYDROLASE 1, CHLOROPLATIC"/>
    <property type="match status" value="1"/>
</dbReference>
<reference evidence="2" key="1">
    <citation type="submission" date="2016-10" db="EMBL/GenBank/DDBJ databases">
        <authorList>
            <person name="Varghese N."/>
            <person name="Submissions S."/>
        </authorList>
    </citation>
    <scope>NUCLEOTIDE SEQUENCE [LARGE SCALE GENOMIC DNA]</scope>
    <source>
        <strain evidence="2">DSM 24740</strain>
    </source>
</reference>
<proteinExistence type="predicted"/>
<dbReference type="EMBL" id="FOFB01000039">
    <property type="protein sequence ID" value="SER38851.1"/>
    <property type="molecule type" value="Genomic_DNA"/>
</dbReference>
<dbReference type="OrthoDB" id="9797415at2"/>
<evidence type="ECO:0000313" key="2">
    <source>
        <dbReference type="Proteomes" id="UP000199021"/>
    </source>
</evidence>